<sequence>MVNTTDAESNIVCKDYGGLTVSSGQIAGVSMCIVAISSFIICVYTFSKSYIDERRASRQLIDSTDSEDPINQKSTAPNNHSSVPDLSKSSTLNNIVEEDPHYEKMFYSQQHTDGYKEGLYYLAPTSGKRSTSTIQRISTDDNVFGQPYQSMEFYAGLPLPAKPL</sequence>
<comment type="caution">
    <text evidence="3">The sequence shown here is derived from an EMBL/GenBank/DDBJ whole genome shotgun (WGS) entry which is preliminary data.</text>
</comment>
<dbReference type="AlphaFoldDB" id="A0A8H7QYB9"/>
<feature type="region of interest" description="Disordered" evidence="1">
    <location>
        <begin position="61"/>
        <end position="92"/>
    </location>
</feature>
<evidence type="ECO:0000256" key="2">
    <source>
        <dbReference type="SAM" id="Phobius"/>
    </source>
</evidence>
<gene>
    <name evidence="3" type="ORF">INT47_011465</name>
</gene>
<feature type="transmembrane region" description="Helical" evidence="2">
    <location>
        <begin position="26"/>
        <end position="46"/>
    </location>
</feature>
<proteinExistence type="predicted"/>
<dbReference type="EMBL" id="JAEPRD010000083">
    <property type="protein sequence ID" value="KAG2200485.1"/>
    <property type="molecule type" value="Genomic_DNA"/>
</dbReference>
<evidence type="ECO:0000256" key="1">
    <source>
        <dbReference type="SAM" id="MobiDB-lite"/>
    </source>
</evidence>
<dbReference type="OrthoDB" id="2284826at2759"/>
<name>A0A8H7QYB9_9FUNG</name>
<evidence type="ECO:0000313" key="4">
    <source>
        <dbReference type="Proteomes" id="UP000603453"/>
    </source>
</evidence>
<accession>A0A8H7QYB9</accession>
<evidence type="ECO:0000313" key="3">
    <source>
        <dbReference type="EMBL" id="KAG2200485.1"/>
    </source>
</evidence>
<feature type="compositionally biased region" description="Polar residues" evidence="1">
    <location>
        <begin position="69"/>
        <end position="92"/>
    </location>
</feature>
<protein>
    <submittedName>
        <fullName evidence="3">Uncharacterized protein</fullName>
    </submittedName>
</protein>
<reference evidence="3" key="1">
    <citation type="submission" date="2020-12" db="EMBL/GenBank/DDBJ databases">
        <title>Metabolic potential, ecology and presence of endohyphal bacteria is reflected in genomic diversity of Mucoromycotina.</title>
        <authorList>
            <person name="Muszewska A."/>
            <person name="Okrasinska A."/>
            <person name="Steczkiewicz K."/>
            <person name="Drgas O."/>
            <person name="Orlowska M."/>
            <person name="Perlinska-Lenart U."/>
            <person name="Aleksandrzak-Piekarczyk T."/>
            <person name="Szatraj K."/>
            <person name="Zielenkiewicz U."/>
            <person name="Pilsyk S."/>
            <person name="Malc E."/>
            <person name="Mieczkowski P."/>
            <person name="Kruszewska J.S."/>
            <person name="Biernat P."/>
            <person name="Pawlowska J."/>
        </authorList>
    </citation>
    <scope>NUCLEOTIDE SEQUENCE</scope>
    <source>
        <strain evidence="3">WA0000017839</strain>
    </source>
</reference>
<keyword evidence="2" id="KW-0812">Transmembrane</keyword>
<keyword evidence="2" id="KW-0472">Membrane</keyword>
<organism evidence="3 4">
    <name type="scientific">Mucor saturninus</name>
    <dbReference type="NCBI Taxonomy" id="64648"/>
    <lineage>
        <taxon>Eukaryota</taxon>
        <taxon>Fungi</taxon>
        <taxon>Fungi incertae sedis</taxon>
        <taxon>Mucoromycota</taxon>
        <taxon>Mucoromycotina</taxon>
        <taxon>Mucoromycetes</taxon>
        <taxon>Mucorales</taxon>
        <taxon>Mucorineae</taxon>
        <taxon>Mucoraceae</taxon>
        <taxon>Mucor</taxon>
    </lineage>
</organism>
<dbReference type="Proteomes" id="UP000603453">
    <property type="component" value="Unassembled WGS sequence"/>
</dbReference>
<keyword evidence="4" id="KW-1185">Reference proteome</keyword>
<keyword evidence="2" id="KW-1133">Transmembrane helix</keyword>